<dbReference type="RefSeq" id="WP_236864751.1">
    <property type="nucleotide sequence ID" value="NZ_BAABAZ010000004.1"/>
</dbReference>
<dbReference type="Pfam" id="PF21790">
    <property type="entry name" value="OGG"/>
    <property type="match status" value="1"/>
</dbReference>
<evidence type="ECO:0000313" key="1">
    <source>
        <dbReference type="EMBL" id="GAA4282952.1"/>
    </source>
</evidence>
<accession>A0ABP8EG39</accession>
<sequence length="286" mass="32734">MPEALIETYKRWDRAGRPTQVASTWNPEIWIRGLPEYAEFFEDLGSEGLDRVQAVEKSPEVVDEETAVRVFLLAMLWGYGRAGYGPFRTKRILDRPEAKAELLEVAQVAQQEGGLAAFARVAERRQQSREFLKWLGPAFGTKYIYFVTAKHPELQPAPVMDAVVDRWFGTHAPGRRIVVNDWDTRSYQTFLDSLTEWAEAIDENFGHDIRIDDVEYMIFAEGSRFEGNTWSESWDAEQREIPAPLLFDQLRALASASSDEDRAEKLIEELEDMFGPFDESQENAGS</sequence>
<reference evidence="2" key="1">
    <citation type="journal article" date="2019" name="Int. J. Syst. Evol. Microbiol.">
        <title>The Global Catalogue of Microorganisms (GCM) 10K type strain sequencing project: providing services to taxonomists for standard genome sequencing and annotation.</title>
        <authorList>
            <consortium name="The Broad Institute Genomics Platform"/>
            <consortium name="The Broad Institute Genome Sequencing Center for Infectious Disease"/>
            <person name="Wu L."/>
            <person name="Ma J."/>
        </authorList>
    </citation>
    <scope>NUCLEOTIDE SEQUENCE [LARGE SCALE GENOMIC DNA]</scope>
    <source>
        <strain evidence="2">JCM 17458</strain>
    </source>
</reference>
<name>A0ABP8EG39_9MICO</name>
<protein>
    <submittedName>
        <fullName evidence="1">Uncharacterized protein</fullName>
    </submittedName>
</protein>
<dbReference type="EMBL" id="BAABAZ010000004">
    <property type="protein sequence ID" value="GAA4282952.1"/>
    <property type="molecule type" value="Genomic_DNA"/>
</dbReference>
<dbReference type="Proteomes" id="UP001501586">
    <property type="component" value="Unassembled WGS sequence"/>
</dbReference>
<organism evidence="1 2">
    <name type="scientific">Brevibacterium daeguense</name>
    <dbReference type="NCBI Taxonomy" id="909936"/>
    <lineage>
        <taxon>Bacteria</taxon>
        <taxon>Bacillati</taxon>
        <taxon>Actinomycetota</taxon>
        <taxon>Actinomycetes</taxon>
        <taxon>Micrococcales</taxon>
        <taxon>Brevibacteriaceae</taxon>
        <taxon>Brevibacterium</taxon>
    </lineage>
</organism>
<keyword evidence="2" id="KW-1185">Reference proteome</keyword>
<comment type="caution">
    <text evidence="1">The sequence shown here is derived from an EMBL/GenBank/DDBJ whole genome shotgun (WGS) entry which is preliminary data.</text>
</comment>
<evidence type="ECO:0000313" key="2">
    <source>
        <dbReference type="Proteomes" id="UP001501586"/>
    </source>
</evidence>
<gene>
    <name evidence="1" type="ORF">GCM10022261_04830</name>
</gene>
<dbReference type="InterPro" id="IPR048868">
    <property type="entry name" value="OGG-like_put"/>
</dbReference>
<proteinExistence type="predicted"/>